<dbReference type="InterPro" id="IPR011701">
    <property type="entry name" value="MFS"/>
</dbReference>
<dbReference type="AlphaFoldDB" id="A0AAN4UU26"/>
<protein>
    <submittedName>
        <fullName evidence="6">MFS transporter</fullName>
    </submittedName>
    <submittedName>
        <fullName evidence="7">Predicted arabinose efflux permease, MFS family</fullName>
    </submittedName>
</protein>
<feature type="transmembrane region" description="Helical" evidence="4">
    <location>
        <begin position="378"/>
        <end position="396"/>
    </location>
</feature>
<feature type="transmembrane region" description="Helical" evidence="4">
    <location>
        <begin position="108"/>
        <end position="130"/>
    </location>
</feature>
<feature type="transmembrane region" description="Helical" evidence="4">
    <location>
        <begin position="84"/>
        <end position="102"/>
    </location>
</feature>
<dbReference type="Gene3D" id="1.20.1250.20">
    <property type="entry name" value="MFS general substrate transporter like domains"/>
    <property type="match status" value="1"/>
</dbReference>
<evidence type="ECO:0000256" key="3">
    <source>
        <dbReference type="ARBA" id="ARBA00023136"/>
    </source>
</evidence>
<dbReference type="EMBL" id="BNAB01000020">
    <property type="protein sequence ID" value="GHE04908.1"/>
    <property type="molecule type" value="Genomic_DNA"/>
</dbReference>
<evidence type="ECO:0000256" key="4">
    <source>
        <dbReference type="SAM" id="Phobius"/>
    </source>
</evidence>
<dbReference type="PROSITE" id="PS50850">
    <property type="entry name" value="MFS"/>
    <property type="match status" value="1"/>
</dbReference>
<evidence type="ECO:0000256" key="2">
    <source>
        <dbReference type="ARBA" id="ARBA00022989"/>
    </source>
</evidence>
<feature type="transmembrane region" description="Helical" evidence="4">
    <location>
        <begin position="170"/>
        <end position="189"/>
    </location>
</feature>
<dbReference type="PANTHER" id="PTHR42910">
    <property type="entry name" value="TRANSPORTER SCO4007-RELATED"/>
    <property type="match status" value="1"/>
</dbReference>
<dbReference type="Proteomes" id="UP000199541">
    <property type="component" value="Unassembled WGS sequence"/>
</dbReference>
<dbReference type="SUPFAM" id="SSF103473">
    <property type="entry name" value="MFS general substrate transporter"/>
    <property type="match status" value="1"/>
</dbReference>
<dbReference type="RefSeq" id="WP_051645838.1">
    <property type="nucleotide sequence ID" value="NZ_BNAB01000020.1"/>
</dbReference>
<evidence type="ECO:0000313" key="7">
    <source>
        <dbReference type="EMBL" id="SDX59399.1"/>
    </source>
</evidence>
<proteinExistence type="predicted"/>
<keyword evidence="2 4" id="KW-1133">Transmembrane helix</keyword>
<reference evidence="6" key="3">
    <citation type="submission" date="2023-06" db="EMBL/GenBank/DDBJ databases">
        <authorList>
            <person name="Sun Q."/>
            <person name="Zhou Y."/>
        </authorList>
    </citation>
    <scope>NUCLEOTIDE SEQUENCE</scope>
    <source>
        <strain evidence="6">CGMCC 1.10859</strain>
    </source>
</reference>
<dbReference type="Proteomes" id="UP000634647">
    <property type="component" value="Unassembled WGS sequence"/>
</dbReference>
<feature type="transmembrane region" description="Helical" evidence="4">
    <location>
        <begin position="224"/>
        <end position="245"/>
    </location>
</feature>
<feature type="transmembrane region" description="Helical" evidence="4">
    <location>
        <begin position="310"/>
        <end position="331"/>
    </location>
</feature>
<evidence type="ECO:0000313" key="6">
    <source>
        <dbReference type="EMBL" id="GHE04908.1"/>
    </source>
</evidence>
<sequence>MATDTTTPAAGRPAISAALTLLLATACGMIAANLYYAQPLVDPIRTALHMPPAAAGLIVTLTQVGFGLGLLLLVPLADKVENRALVLGLIGLAAAGLLVQAMAPSAAIFLAAGLAIGLGSVAVQVLVPYASHMAPEAVRGRVVGNVMSGLMFGIMLARPVASFVTESLSWHAIFLISSLAMVALAGVLARSLPPRRPASRPSYAELLVSMGRLVRDEPVLRRRALYQAAMFGVFTLFWTCVPLLLLGPAYGLSQNGVALFALAGVSGAVSAPIAGWLADRGLGQPGTVAAMLGAGLAVLATLAAPHGTALGLGILVAAAVMIDFCTTANMVISQRMLFVLHPDLRARINGIYMATFFMGGALASGVGGWAYASGGWPRVVLIGVIVPLAALAYFATERRAAS</sequence>
<feature type="transmembrane region" description="Helical" evidence="4">
    <location>
        <begin position="14"/>
        <end position="36"/>
    </location>
</feature>
<evidence type="ECO:0000256" key="1">
    <source>
        <dbReference type="ARBA" id="ARBA00022692"/>
    </source>
</evidence>
<dbReference type="InterPro" id="IPR020846">
    <property type="entry name" value="MFS_dom"/>
</dbReference>
<dbReference type="CDD" id="cd17324">
    <property type="entry name" value="MFS_NepI_like"/>
    <property type="match status" value="1"/>
</dbReference>
<name>A0AAN4UU26_9RHOB</name>
<dbReference type="InterPro" id="IPR036259">
    <property type="entry name" value="MFS_trans_sf"/>
</dbReference>
<reference evidence="6" key="1">
    <citation type="journal article" date="2014" name="Int. J. Syst. Evol. Microbiol.">
        <title>Complete genome sequence of Corynebacterium casei LMG S-19264T (=DSM 44701T), isolated from a smear-ripened cheese.</title>
        <authorList>
            <consortium name="US DOE Joint Genome Institute (JGI-PGF)"/>
            <person name="Walter F."/>
            <person name="Albersmeier A."/>
            <person name="Kalinowski J."/>
            <person name="Ruckert C."/>
        </authorList>
    </citation>
    <scope>NUCLEOTIDE SEQUENCE</scope>
    <source>
        <strain evidence="6">CGMCC 1.10859</strain>
    </source>
</reference>
<keyword evidence="3 4" id="KW-0472">Membrane</keyword>
<dbReference type="Pfam" id="PF07690">
    <property type="entry name" value="MFS_1"/>
    <property type="match status" value="1"/>
</dbReference>
<feature type="transmembrane region" description="Helical" evidence="4">
    <location>
        <begin position="257"/>
        <end position="278"/>
    </location>
</feature>
<dbReference type="EMBL" id="FNOB01000021">
    <property type="protein sequence ID" value="SDX59399.1"/>
    <property type="molecule type" value="Genomic_DNA"/>
</dbReference>
<keyword evidence="8" id="KW-1185">Reference proteome</keyword>
<accession>A0AAN4UU26</accession>
<feature type="domain" description="Major facilitator superfamily (MFS) profile" evidence="5">
    <location>
        <begin position="19"/>
        <end position="401"/>
    </location>
</feature>
<feature type="transmembrane region" description="Helical" evidence="4">
    <location>
        <begin position="142"/>
        <end position="164"/>
    </location>
</feature>
<gene>
    <name evidence="6" type="ORF">GCM10008024_33850</name>
    <name evidence="7" type="ORF">SAMN05444006_1215</name>
</gene>
<feature type="transmembrane region" description="Helical" evidence="4">
    <location>
        <begin position="56"/>
        <end position="77"/>
    </location>
</feature>
<dbReference type="PANTHER" id="PTHR42910:SF1">
    <property type="entry name" value="MAJOR FACILITATOR SUPERFAMILY (MFS) PROFILE DOMAIN-CONTAINING PROTEIN"/>
    <property type="match status" value="1"/>
</dbReference>
<dbReference type="GO" id="GO:0022857">
    <property type="term" value="F:transmembrane transporter activity"/>
    <property type="evidence" value="ECO:0007669"/>
    <property type="project" value="InterPro"/>
</dbReference>
<feature type="transmembrane region" description="Helical" evidence="4">
    <location>
        <begin position="285"/>
        <end position="304"/>
    </location>
</feature>
<evidence type="ECO:0000313" key="9">
    <source>
        <dbReference type="Proteomes" id="UP000634647"/>
    </source>
</evidence>
<organism evidence="6 9">
    <name type="scientific">Allgaiera indica</name>
    <dbReference type="NCBI Taxonomy" id="765699"/>
    <lineage>
        <taxon>Bacteria</taxon>
        <taxon>Pseudomonadati</taxon>
        <taxon>Pseudomonadota</taxon>
        <taxon>Alphaproteobacteria</taxon>
        <taxon>Rhodobacterales</taxon>
        <taxon>Paracoccaceae</taxon>
        <taxon>Allgaiera</taxon>
    </lineage>
</organism>
<evidence type="ECO:0000259" key="5">
    <source>
        <dbReference type="PROSITE" id="PS50850"/>
    </source>
</evidence>
<reference evidence="7 8" key="2">
    <citation type="submission" date="2016-10" db="EMBL/GenBank/DDBJ databases">
        <authorList>
            <person name="Varghese N."/>
            <person name="Submissions S."/>
        </authorList>
    </citation>
    <scope>NUCLEOTIDE SEQUENCE [LARGE SCALE GENOMIC DNA]</scope>
    <source>
        <strain evidence="7 8">DSM 24802</strain>
    </source>
</reference>
<keyword evidence="1 4" id="KW-0812">Transmembrane</keyword>
<evidence type="ECO:0000313" key="8">
    <source>
        <dbReference type="Proteomes" id="UP000199541"/>
    </source>
</evidence>
<feature type="transmembrane region" description="Helical" evidence="4">
    <location>
        <begin position="351"/>
        <end position="372"/>
    </location>
</feature>
<comment type="caution">
    <text evidence="6">The sequence shown here is derived from an EMBL/GenBank/DDBJ whole genome shotgun (WGS) entry which is preliminary data.</text>
</comment>